<organism evidence="6 7">
    <name type="scientific">Mycoplasma tauri</name>
    <dbReference type="NCBI Taxonomy" id="547987"/>
    <lineage>
        <taxon>Bacteria</taxon>
        <taxon>Bacillati</taxon>
        <taxon>Mycoplasmatota</taxon>
        <taxon>Mollicutes</taxon>
        <taxon>Mycoplasmataceae</taxon>
        <taxon>Mycoplasma</taxon>
    </lineage>
</organism>
<comment type="caution">
    <text evidence="6">The sequence shown here is derived from an EMBL/GenBank/DDBJ whole genome shotgun (WGS) entry which is preliminary data.</text>
</comment>
<keyword evidence="1 4" id="KW-0645">Protease</keyword>
<feature type="active site" evidence="5">
    <location>
        <position position="383"/>
    </location>
</feature>
<dbReference type="InterPro" id="IPR004134">
    <property type="entry name" value="Peptidase_C1B"/>
</dbReference>
<evidence type="ECO:0000313" key="7">
    <source>
        <dbReference type="Proteomes" id="UP000772186"/>
    </source>
</evidence>
<dbReference type="Pfam" id="PF03051">
    <property type="entry name" value="Peptidase_C1_2"/>
    <property type="match status" value="1"/>
</dbReference>
<dbReference type="GO" id="GO:0005737">
    <property type="term" value="C:cytoplasm"/>
    <property type="evidence" value="ECO:0007669"/>
    <property type="project" value="TreeGrafter"/>
</dbReference>
<evidence type="ECO:0000256" key="2">
    <source>
        <dbReference type="ARBA" id="ARBA00022801"/>
    </source>
</evidence>
<dbReference type="CDD" id="cd00585">
    <property type="entry name" value="Peptidase_C1B"/>
    <property type="match status" value="1"/>
</dbReference>
<dbReference type="PIRSF" id="PIRSF005700">
    <property type="entry name" value="PepC"/>
    <property type="match status" value="1"/>
</dbReference>
<dbReference type="PROSITE" id="PS00139">
    <property type="entry name" value="THIOL_PROTEASE_CYS"/>
    <property type="match status" value="1"/>
</dbReference>
<reference evidence="6 7" key="1">
    <citation type="submission" date="2021-09" db="EMBL/GenBank/DDBJ databases">
        <title>WGS of Mycoplasma sp. Zaradi2 strains.</title>
        <authorList>
            <person name="Spergser J."/>
        </authorList>
    </citation>
    <scope>NUCLEOTIDE SEQUENCE [LARGE SCALE GENOMIC DNA]</scope>
    <source>
        <strain evidence="6 7">1331</strain>
    </source>
</reference>
<dbReference type="GO" id="GO:0043418">
    <property type="term" value="P:homocysteine catabolic process"/>
    <property type="evidence" value="ECO:0007669"/>
    <property type="project" value="TreeGrafter"/>
</dbReference>
<feature type="active site" evidence="5">
    <location>
        <position position="361"/>
    </location>
</feature>
<dbReference type="GO" id="GO:0009636">
    <property type="term" value="P:response to toxic substance"/>
    <property type="evidence" value="ECO:0007669"/>
    <property type="project" value="TreeGrafter"/>
</dbReference>
<dbReference type="Gene3D" id="3.90.70.10">
    <property type="entry name" value="Cysteine proteinases"/>
    <property type="match status" value="1"/>
</dbReference>
<gene>
    <name evidence="6" type="ORF">LAD73_02875</name>
</gene>
<dbReference type="RefSeq" id="WP_205517252.1">
    <property type="nucleotide sequence ID" value="NZ_CP070479.1"/>
</dbReference>
<dbReference type="PANTHER" id="PTHR10363">
    <property type="entry name" value="BLEOMYCIN HYDROLASE"/>
    <property type="match status" value="1"/>
</dbReference>
<keyword evidence="3 4" id="KW-0788">Thiol protease</keyword>
<dbReference type="GO" id="GO:0070005">
    <property type="term" value="F:cysteine-type aminopeptidase activity"/>
    <property type="evidence" value="ECO:0007669"/>
    <property type="project" value="InterPro"/>
</dbReference>
<evidence type="ECO:0000256" key="1">
    <source>
        <dbReference type="ARBA" id="ARBA00022670"/>
    </source>
</evidence>
<keyword evidence="7" id="KW-1185">Reference proteome</keyword>
<dbReference type="PANTHER" id="PTHR10363:SF2">
    <property type="entry name" value="BLEOMYCIN HYDROLASE"/>
    <property type="match status" value="1"/>
</dbReference>
<keyword evidence="4" id="KW-0031">Aminopeptidase</keyword>
<name>A0A953T400_9MOLU</name>
<dbReference type="Proteomes" id="UP000772186">
    <property type="component" value="Unassembled WGS sequence"/>
</dbReference>
<dbReference type="SUPFAM" id="SSF54001">
    <property type="entry name" value="Cysteine proteinases"/>
    <property type="match status" value="1"/>
</dbReference>
<evidence type="ECO:0000256" key="4">
    <source>
        <dbReference type="PIRNR" id="PIRNR005700"/>
    </source>
</evidence>
<sequence>MTITDKEIKIFYKKYLHDKNNKIVENSITKNGIKNSTLNNDVLRKHNNEFSIQVPKAGITDQKSSGRCWIFSATNMLKTNVLKVLNIENFEFSENFLFFWDKLEKSNTFLELIIQNPKLKYDDRLFVSFMDMTVSDGGYWEWAQGLIKKYGLVPKSAMNETNASTSTNELNQVLDLFLISVAKKIRDASSQGKNPDQLREIKMEALETVFAINAKALGVPPREFTFEYRDKDKNFHRINEITPLEFAKRFVGEKFLEKINLIHDPRGIYPVNRLYVSKYYKSVIEEKSVVALNTKIDEIKSAVIKSLKDGNPVWFDCDVTMFNDNKLGIFDTELFSFIETLKIEIPSKKDRLNFRLSTPNHAMTFVGVDLDNNGKPIKWEVENSWGDKHGNKGYFSMSDEWFTEYCFAVIVDPQYISEEVLEGLKQPVIELEPWDPLA</sequence>
<evidence type="ECO:0000313" key="6">
    <source>
        <dbReference type="EMBL" id="MBZ4195643.1"/>
    </source>
</evidence>
<evidence type="ECO:0000256" key="3">
    <source>
        <dbReference type="ARBA" id="ARBA00022807"/>
    </source>
</evidence>
<accession>A0A953T400</accession>
<dbReference type="AlphaFoldDB" id="A0A953T400"/>
<comment type="similarity">
    <text evidence="4">Belongs to the peptidase C1 family.</text>
</comment>
<proteinExistence type="inferred from homology"/>
<dbReference type="InterPro" id="IPR000169">
    <property type="entry name" value="Pept_cys_AS"/>
</dbReference>
<dbReference type="EMBL" id="JAIQBY010000038">
    <property type="protein sequence ID" value="MBZ4195643.1"/>
    <property type="molecule type" value="Genomic_DNA"/>
</dbReference>
<feature type="active site" evidence="5">
    <location>
        <position position="68"/>
    </location>
</feature>
<protein>
    <recommendedName>
        <fullName evidence="4">Aminopeptidase</fullName>
    </recommendedName>
</protein>
<dbReference type="GO" id="GO:0006508">
    <property type="term" value="P:proteolysis"/>
    <property type="evidence" value="ECO:0007669"/>
    <property type="project" value="UniProtKB-KW"/>
</dbReference>
<keyword evidence="2 4" id="KW-0378">Hydrolase</keyword>
<dbReference type="InterPro" id="IPR038765">
    <property type="entry name" value="Papain-like_cys_pep_sf"/>
</dbReference>
<evidence type="ECO:0000256" key="5">
    <source>
        <dbReference type="PIRSR" id="PIRSR005700-1"/>
    </source>
</evidence>